<dbReference type="PANTHER" id="PTHR11200">
    <property type="entry name" value="INOSITOL 5-PHOSPHATASE"/>
    <property type="match status" value="1"/>
</dbReference>
<proteinExistence type="predicted"/>
<dbReference type="PANTHER" id="PTHR11200:SF300">
    <property type="entry name" value="TYPE II INOSITOL 1,4,5-TRISPHOSPHATE 5-PHOSPHATASE"/>
    <property type="match status" value="1"/>
</dbReference>
<feature type="region of interest" description="Disordered" evidence="1">
    <location>
        <begin position="24"/>
        <end position="110"/>
    </location>
</feature>
<dbReference type="AlphaFoldDB" id="A0A427A2T3"/>
<dbReference type="Gene3D" id="2.130.10.10">
    <property type="entry name" value="YVTN repeat-like/Quinoprotein amine dehydrogenase"/>
    <property type="match status" value="1"/>
</dbReference>
<dbReference type="InterPro" id="IPR015943">
    <property type="entry name" value="WD40/YVTN_repeat-like_dom_sf"/>
</dbReference>
<evidence type="ECO:0000313" key="4">
    <source>
        <dbReference type="Proteomes" id="UP000287651"/>
    </source>
</evidence>
<feature type="domain" description="IP5PC-F beta-propeller" evidence="2">
    <location>
        <begin position="150"/>
        <end position="280"/>
    </location>
</feature>
<name>A0A427A2T3_ENSVE</name>
<comment type="caution">
    <text evidence="3">The sequence shown here is derived from an EMBL/GenBank/DDBJ whole genome shotgun (WGS) entry which is preliminary data.</text>
</comment>
<evidence type="ECO:0000259" key="2">
    <source>
        <dbReference type="Pfam" id="PF23754"/>
    </source>
</evidence>
<dbReference type="Proteomes" id="UP000287651">
    <property type="component" value="Unassembled WGS sequence"/>
</dbReference>
<accession>A0A427A2T3</accession>
<dbReference type="InterPro" id="IPR036691">
    <property type="entry name" value="Endo/exonu/phosph_ase_sf"/>
</dbReference>
<protein>
    <recommendedName>
        <fullName evidence="2">IP5PC-F beta-propeller domain-containing protein</fullName>
    </recommendedName>
</protein>
<dbReference type="InterPro" id="IPR056454">
    <property type="entry name" value="Beta-prop_IP5PC_F"/>
</dbReference>
<dbReference type="Gene3D" id="3.60.10.10">
    <property type="entry name" value="Endonuclease/exonuclease/phosphatase"/>
    <property type="match status" value="1"/>
</dbReference>
<sequence>MDHSSVEGDEEDWSFITNSFAAVAAAAAATKPPSQPQPHDGQTALGYDSPGTSTVAADPIAFRRLSLDNPPPTAAATSRSNASPQPNVPPPIPRLSDSGAHGLPPSAPRISRSLSEFTGMAVRHGIFRPPTRASVHQGRPPSIELRPQPLRETQVGCFIRTIAGSTSQIWAGTENGVRVWNLSDVFEGFGRGGFASWKPERGDEESVPFRESSFTYPTIFLVVDSDRGFVWSGHKDGRIRIWRVEQPESKNSAPERGNLAECFSWQAHRSPVLSMAITSHVLVPFWDSHTKELLKVFNIDGQVETRFDTFQVQDSHEEGDLKMNFFSTSKKAISFLQRSRHALLEAADAVKKAAVKGAFGDDCRRMEALTISMDGMIWTGCANGLLIQWDGYGHRLSEAQHHSSSIQCLCTFGTRLWVGYMDGMMQVMNLEGKLLGGWIAHSSPIINMVVVGPYIFTLANHGGIRGWFVTSPGPLDSSLQLELTNNNASYTRLANLRILAGSWNVGQERAYNDSLMSWLGSATPEVGLIVVGLQEVEMGAGFLAMAAAKETVRVY</sequence>
<reference evidence="3 4" key="1">
    <citation type="journal article" date="2014" name="Agronomy (Basel)">
        <title>A Draft Genome Sequence for Ensete ventricosum, the Drought-Tolerant Tree Against Hunger.</title>
        <authorList>
            <person name="Harrison J."/>
            <person name="Moore K.A."/>
            <person name="Paszkiewicz K."/>
            <person name="Jones T."/>
            <person name="Grant M."/>
            <person name="Ambacheew D."/>
            <person name="Muzemil S."/>
            <person name="Studholme D.J."/>
        </authorList>
    </citation>
    <scope>NUCLEOTIDE SEQUENCE [LARGE SCALE GENOMIC DNA]</scope>
</reference>
<evidence type="ECO:0000313" key="3">
    <source>
        <dbReference type="EMBL" id="RRT70516.1"/>
    </source>
</evidence>
<dbReference type="Pfam" id="PF23754">
    <property type="entry name" value="Beta-prop_IP5PC_F"/>
    <property type="match status" value="2"/>
</dbReference>
<dbReference type="GO" id="GO:0004439">
    <property type="term" value="F:phosphatidylinositol-4,5-bisphosphate 5-phosphatase activity"/>
    <property type="evidence" value="ECO:0007669"/>
    <property type="project" value="TreeGrafter"/>
</dbReference>
<feature type="domain" description="IP5PC-F beta-propeller" evidence="2">
    <location>
        <begin position="284"/>
        <end position="467"/>
    </location>
</feature>
<feature type="compositionally biased region" description="Polar residues" evidence="1">
    <location>
        <begin position="75"/>
        <end position="85"/>
    </location>
</feature>
<dbReference type="EMBL" id="AMZH03003990">
    <property type="protein sequence ID" value="RRT70516.1"/>
    <property type="molecule type" value="Genomic_DNA"/>
</dbReference>
<evidence type="ECO:0000256" key="1">
    <source>
        <dbReference type="SAM" id="MobiDB-lite"/>
    </source>
</evidence>
<organism evidence="3 4">
    <name type="scientific">Ensete ventricosum</name>
    <name type="common">Abyssinian banana</name>
    <name type="synonym">Musa ensete</name>
    <dbReference type="NCBI Taxonomy" id="4639"/>
    <lineage>
        <taxon>Eukaryota</taxon>
        <taxon>Viridiplantae</taxon>
        <taxon>Streptophyta</taxon>
        <taxon>Embryophyta</taxon>
        <taxon>Tracheophyta</taxon>
        <taxon>Spermatophyta</taxon>
        <taxon>Magnoliopsida</taxon>
        <taxon>Liliopsida</taxon>
        <taxon>Zingiberales</taxon>
        <taxon>Musaceae</taxon>
        <taxon>Ensete</taxon>
    </lineage>
</organism>
<dbReference type="GO" id="GO:0046856">
    <property type="term" value="P:phosphatidylinositol dephosphorylation"/>
    <property type="evidence" value="ECO:0007669"/>
    <property type="project" value="InterPro"/>
</dbReference>
<dbReference type="InterPro" id="IPR046985">
    <property type="entry name" value="IP5"/>
</dbReference>
<dbReference type="SUPFAM" id="SSF101908">
    <property type="entry name" value="Putative isomerase YbhE"/>
    <property type="match status" value="1"/>
</dbReference>
<gene>
    <name evidence="3" type="ORF">B296_00034312</name>
</gene>